<dbReference type="PDBsum" id="6KMX"/>
<dbReference type="STRING" id="1641165.XM38_06450"/>
<keyword evidence="11" id="KW-1185">Reference proteome</keyword>
<evidence type="ECO:0000256" key="4">
    <source>
        <dbReference type="ARBA" id="ARBA00022692"/>
    </source>
</evidence>
<evidence type="ECO:0007829" key="12">
    <source>
        <dbReference type="PDB" id="6KMX"/>
    </source>
</evidence>
<evidence type="ECO:0000256" key="9">
    <source>
        <dbReference type="HAMAP-Rule" id="MF_00474"/>
    </source>
</evidence>
<evidence type="ECO:0000256" key="7">
    <source>
        <dbReference type="ARBA" id="ARBA00023078"/>
    </source>
</evidence>
<dbReference type="GO" id="GO:0009522">
    <property type="term" value="C:photosystem I"/>
    <property type="evidence" value="ECO:0007669"/>
    <property type="project" value="UniProtKB-KW"/>
</dbReference>
<dbReference type="PROSITE" id="PS01026">
    <property type="entry name" value="PHOTOSYSTEM_I_PSAGK"/>
    <property type="match status" value="1"/>
</dbReference>
<keyword evidence="10" id="KW-0560">Oxidoreductase</keyword>
<dbReference type="NCBIfam" id="TIGR03049">
    <property type="entry name" value="PS_I_psaK"/>
    <property type="match status" value="1"/>
</dbReference>
<evidence type="ECO:0000256" key="3">
    <source>
        <dbReference type="ARBA" id="ARBA00022531"/>
    </source>
</evidence>
<dbReference type="InterPro" id="IPR035982">
    <property type="entry name" value="PSI_centre_PsaK_sf"/>
</dbReference>
<feature type="binding site" evidence="12">
    <location>
        <position position="80"/>
    </location>
    <ligand>
        <name>chlorophyll a</name>
        <dbReference type="ChEBI" id="CHEBI:58416"/>
        <note>axial binding residue</note>
    </ligand>
    <ligandPart>
        <name>Mg</name>
        <dbReference type="ChEBI" id="CHEBI:25107"/>
    </ligandPart>
</feature>
<dbReference type="Gene3D" id="1.20.860.20">
    <property type="entry name" value="Photosystem I PsaK, reaction centre"/>
    <property type="match status" value="1"/>
</dbReference>
<dbReference type="GO" id="GO:0015979">
    <property type="term" value="P:photosynthesis"/>
    <property type="evidence" value="ECO:0007669"/>
    <property type="project" value="UniProtKB-UniRule"/>
</dbReference>
<accession>A0A1Z3HR36</accession>
<reference evidence="12" key="2">
    <citation type="journal article" date="2020" name="Nat. Commun.">
        <title>Structural basis for the adaptation and function of chlorophyll f in photosystem I.</title>
        <authorList>
            <person name="Kato K."/>
            <person name="Shinoda T."/>
            <person name="Nagao R."/>
            <person name="Akimoto S."/>
            <person name="Suzuki T."/>
            <person name="Dohmae N."/>
            <person name="Chen M."/>
            <person name="Allakhverdiev S.I."/>
            <person name="Shen J.R."/>
            <person name="Akita F."/>
            <person name="Miyazaki N."/>
            <person name="Tomo T."/>
        </authorList>
    </citation>
    <scope>STRUCTURE BY ELECTRON MICROSCOPY (2.41 ANGSTROMS) IN COMPLEX WITH CHLOROPHYLL A</scope>
</reference>
<dbReference type="SMR" id="A0A1Z3HR36"/>
<dbReference type="GO" id="GO:0016491">
    <property type="term" value="F:oxidoreductase activity"/>
    <property type="evidence" value="ECO:0007669"/>
    <property type="project" value="UniProtKB-KW"/>
</dbReference>
<evidence type="ECO:0000256" key="2">
    <source>
        <dbReference type="ARBA" id="ARBA00006458"/>
    </source>
</evidence>
<keyword evidence="12" id="KW-0002">3D-structure</keyword>
<gene>
    <name evidence="9 10" type="primary">psaK</name>
    <name evidence="10" type="ORF">XM38_037430</name>
</gene>
<evidence type="ECO:0000256" key="5">
    <source>
        <dbReference type="ARBA" id="ARBA00022836"/>
    </source>
</evidence>
<keyword evidence="5 9" id="KW-0603">Photosystem I</keyword>
<dbReference type="InterPro" id="IPR000549">
    <property type="entry name" value="PSI_PsaG/PsaK"/>
</dbReference>
<protein>
    <recommendedName>
        <fullName evidence="9">Photosystem I reaction center subunit PsaK</fullName>
    </recommendedName>
    <alternativeName>
        <fullName evidence="9">Photosystem I subunit X</fullName>
    </alternativeName>
</protein>
<keyword evidence="6 9" id="KW-1133">Transmembrane helix</keyword>
<dbReference type="HAMAP" id="MF_00474">
    <property type="entry name" value="PSI_PsaK"/>
    <property type="match status" value="1"/>
</dbReference>
<dbReference type="Proteomes" id="UP000191901">
    <property type="component" value="Chromosome"/>
</dbReference>
<keyword evidence="3 9" id="KW-0602">Photosynthesis</keyword>
<dbReference type="AlphaFoldDB" id="A0A1Z3HR36"/>
<comment type="similarity">
    <text evidence="2 9">Belongs to the PsaG/PsaK family.</text>
</comment>
<dbReference type="KEGG" id="hhg:XM38_037430"/>
<evidence type="ECO:0000256" key="6">
    <source>
        <dbReference type="ARBA" id="ARBA00022989"/>
    </source>
</evidence>
<keyword evidence="4 9" id="KW-0812">Transmembrane</keyword>
<dbReference type="InterPro" id="IPR017492">
    <property type="entry name" value="PSI_PsaK"/>
</dbReference>
<comment type="caution">
    <text evidence="9">Lacks conserved residue(s) required for the propagation of feature annotation.</text>
</comment>
<sequence>MFGFGIAGFNGGLLAQASPQTAEWSLSIAVIMVVCNLFVLAIGKYAIQRPGAGPELPVQLPMLFAGFGLPELLATASLGHILGAGMILGLGNAGLL</sequence>
<dbReference type="SUPFAM" id="SSF81563">
    <property type="entry name" value="Photosystem I reaction center subunit X, PsaK"/>
    <property type="match status" value="1"/>
</dbReference>
<name>A0A1Z3HR36_9CYAN</name>
<keyword evidence="8 9" id="KW-0472">Membrane</keyword>
<proteinExistence type="evidence at protein level"/>
<evidence type="ECO:0000313" key="10">
    <source>
        <dbReference type="EMBL" id="ASC72784.1"/>
    </source>
</evidence>
<feature type="transmembrane region" description="Helical" evidence="9">
    <location>
        <begin position="27"/>
        <end position="47"/>
    </location>
</feature>
<comment type="subcellular location">
    <subcellularLocation>
        <location evidence="9">Cellular thylakoid membrane</location>
        <topology evidence="9">Multi-pass membrane protein</topology>
    </subcellularLocation>
    <subcellularLocation>
        <location evidence="1">Membrane</location>
        <topology evidence="1">Multi-pass membrane protein</topology>
    </subcellularLocation>
</comment>
<organism evidence="10 11">
    <name type="scientific">Halomicronema hongdechloris C2206</name>
    <dbReference type="NCBI Taxonomy" id="1641165"/>
    <lineage>
        <taxon>Bacteria</taxon>
        <taxon>Bacillati</taxon>
        <taxon>Cyanobacteriota</taxon>
        <taxon>Cyanophyceae</taxon>
        <taxon>Nodosilineales</taxon>
        <taxon>Nodosilineaceae</taxon>
        <taxon>Halomicronema</taxon>
    </lineage>
</organism>
<evidence type="ECO:0000256" key="8">
    <source>
        <dbReference type="ARBA" id="ARBA00023136"/>
    </source>
</evidence>
<evidence type="ECO:0000256" key="1">
    <source>
        <dbReference type="ARBA" id="ARBA00004141"/>
    </source>
</evidence>
<evidence type="ECO:0000313" key="11">
    <source>
        <dbReference type="Proteomes" id="UP000191901"/>
    </source>
</evidence>
<dbReference type="PDB" id="6KMX">
    <property type="method" value="EM"/>
    <property type="resolution" value="2.41 A"/>
    <property type="chains" value="aK/bK/cK=1-96"/>
</dbReference>
<dbReference type="EMBL" id="CP021983">
    <property type="protein sequence ID" value="ASC72784.1"/>
    <property type="molecule type" value="Genomic_DNA"/>
</dbReference>
<dbReference type="GO" id="GO:0031676">
    <property type="term" value="C:plasma membrane-derived thylakoid membrane"/>
    <property type="evidence" value="ECO:0007669"/>
    <property type="project" value="UniProtKB-SubCell"/>
</dbReference>
<dbReference type="InterPro" id="IPR037101">
    <property type="entry name" value="PSI_PsaK_bact"/>
</dbReference>
<reference evidence="10 11" key="1">
    <citation type="journal article" date="2016" name="Biochim. Biophys. Acta">
        <title>Characterization of red-shifted phycobilisomes isolated from the chlorophyll f-containing cyanobacterium Halomicronema hongdechloris.</title>
        <authorList>
            <person name="Li Y."/>
            <person name="Lin Y."/>
            <person name="Garvey C.J."/>
            <person name="Birch D."/>
            <person name="Corkery R.W."/>
            <person name="Loughlin P.C."/>
            <person name="Scheer H."/>
            <person name="Willows R.D."/>
            <person name="Chen M."/>
        </authorList>
    </citation>
    <scope>NUCLEOTIDE SEQUENCE [LARGE SCALE GENOMIC DNA]</scope>
    <source>
        <strain evidence="10 11">C2206</strain>
    </source>
</reference>
<keyword evidence="7 9" id="KW-0793">Thylakoid</keyword>
<dbReference type="EMDB" id="EMD-0727"/>
<dbReference type="Pfam" id="PF01241">
    <property type="entry name" value="PSI_PSAK"/>
    <property type="match status" value="1"/>
</dbReference>